<sequence>MVWLLALPTALPAPAQARSGRRPARKAAALPAPVVGTAPLLPRFWLLTDSVERAESAAVFTQYLQHFITYPASALRAGVGGVIYALLTVLPDGRVGGISITRRDLSAGSPPIKAVLALDAELQRVAWQLRFKALALRPDSTAAAPSTSIVRDVTDHPESTATMESGDALDVTDVTDNAEAAHAPVDTVTVYYRFAPQ</sequence>
<proteinExistence type="predicted"/>
<evidence type="ECO:0000313" key="2">
    <source>
        <dbReference type="Proteomes" id="UP000618931"/>
    </source>
</evidence>
<evidence type="ECO:0008006" key="3">
    <source>
        <dbReference type="Google" id="ProtNLM"/>
    </source>
</evidence>
<comment type="caution">
    <text evidence="1">The sequence shown here is derived from an EMBL/GenBank/DDBJ whole genome shotgun (WGS) entry which is preliminary data.</text>
</comment>
<name>A0ABS0I0U7_9BACT</name>
<dbReference type="EMBL" id="JADQDM010000002">
    <property type="protein sequence ID" value="MBF9220401.1"/>
    <property type="molecule type" value="Genomic_DNA"/>
</dbReference>
<dbReference type="Proteomes" id="UP000618931">
    <property type="component" value="Unassembled WGS sequence"/>
</dbReference>
<reference evidence="1 2" key="1">
    <citation type="submission" date="2020-11" db="EMBL/GenBank/DDBJ databases">
        <authorList>
            <person name="Kim M.K."/>
        </authorList>
    </citation>
    <scope>NUCLEOTIDE SEQUENCE [LARGE SCALE GENOMIC DNA]</scope>
    <source>
        <strain evidence="1 2">BT662</strain>
    </source>
</reference>
<keyword evidence="2" id="KW-1185">Reference proteome</keyword>
<organism evidence="1 2">
    <name type="scientific">Hymenobacter ruricola</name>
    <dbReference type="NCBI Taxonomy" id="2791023"/>
    <lineage>
        <taxon>Bacteria</taxon>
        <taxon>Pseudomonadati</taxon>
        <taxon>Bacteroidota</taxon>
        <taxon>Cytophagia</taxon>
        <taxon>Cytophagales</taxon>
        <taxon>Hymenobacteraceae</taxon>
        <taxon>Hymenobacter</taxon>
    </lineage>
</organism>
<accession>A0ABS0I0U7</accession>
<gene>
    <name evidence="1" type="ORF">I2H31_04730</name>
</gene>
<dbReference type="Gene3D" id="3.30.1150.10">
    <property type="match status" value="1"/>
</dbReference>
<protein>
    <recommendedName>
        <fullName evidence="3">TonB C-terminal domain-containing protein</fullName>
    </recommendedName>
</protein>
<dbReference type="SUPFAM" id="SSF74653">
    <property type="entry name" value="TolA/TonB C-terminal domain"/>
    <property type="match status" value="1"/>
</dbReference>
<evidence type="ECO:0000313" key="1">
    <source>
        <dbReference type="EMBL" id="MBF9220401.1"/>
    </source>
</evidence>